<evidence type="ECO:0000313" key="10">
    <source>
        <dbReference type="Proteomes" id="UP001431131"/>
    </source>
</evidence>
<evidence type="ECO:0000256" key="2">
    <source>
        <dbReference type="ARBA" id="ARBA00006683"/>
    </source>
</evidence>
<evidence type="ECO:0000256" key="6">
    <source>
        <dbReference type="ARBA" id="ARBA00023136"/>
    </source>
</evidence>
<evidence type="ECO:0000256" key="7">
    <source>
        <dbReference type="SAM" id="Phobius"/>
    </source>
</evidence>
<keyword evidence="3" id="KW-1003">Cell membrane</keyword>
<comment type="subcellular location">
    <subcellularLocation>
        <location evidence="1">Cell membrane</location>
        <topology evidence="1">Multi-pass membrane protein</topology>
    </subcellularLocation>
</comment>
<evidence type="ECO:0000259" key="8">
    <source>
        <dbReference type="Pfam" id="PF02706"/>
    </source>
</evidence>
<dbReference type="PANTHER" id="PTHR32309:SF31">
    <property type="entry name" value="CAPSULAR EXOPOLYSACCHARIDE FAMILY"/>
    <property type="match status" value="1"/>
</dbReference>
<keyword evidence="10" id="KW-1185">Reference proteome</keyword>
<reference evidence="9" key="1">
    <citation type="submission" date="2022-02" db="EMBL/GenBank/DDBJ databases">
        <title>Fredinandcohnia quinoae sp. nov. isolated from Chenopodium quinoa seeds.</title>
        <authorList>
            <person name="Saati-Santamaria Z."/>
            <person name="Flores-Felix J.D."/>
            <person name="Igual J.M."/>
            <person name="Velazquez E."/>
            <person name="Garcia-Fraile P."/>
            <person name="Martinez-Molina E."/>
        </authorList>
    </citation>
    <scope>NUCLEOTIDE SEQUENCE</scope>
    <source>
        <strain evidence="9">SECRCQ15</strain>
    </source>
</reference>
<sequence>MRDNNQQSSNKFVDTLVEKEIDLKNIYIIIKRRFWIIILFTIVTTTAGYFYTVYNNVPLYESSTRIILNTDQEMIKTLQVIIEDPAVLEHVAAELKIDRSAEGLAKQISVSNIGNSQVVSIKVVDSNAEQAAKIANTTASVFKSEIVNIMNFRGVKVLSKAEPNPASINDNQMKMILAAFVVGILGGVGLAFLLNALENTIRTEQDVEQFLGLPVLGSVAKINKRNTRRKRIKPQILKIRGETIDS</sequence>
<evidence type="ECO:0000256" key="5">
    <source>
        <dbReference type="ARBA" id="ARBA00022989"/>
    </source>
</evidence>
<gene>
    <name evidence="9" type="ORF">MJG50_06140</name>
</gene>
<keyword evidence="5 7" id="KW-1133">Transmembrane helix</keyword>
<dbReference type="GO" id="GO:0005886">
    <property type="term" value="C:plasma membrane"/>
    <property type="evidence" value="ECO:0007669"/>
    <property type="project" value="UniProtKB-SubCell"/>
</dbReference>
<accession>A0AAW5DW84</accession>
<dbReference type="Proteomes" id="UP001431131">
    <property type="component" value="Unassembled WGS sequence"/>
</dbReference>
<dbReference type="Pfam" id="PF02706">
    <property type="entry name" value="Wzz"/>
    <property type="match status" value="1"/>
</dbReference>
<evidence type="ECO:0000313" key="9">
    <source>
        <dbReference type="EMBL" id="MCH1624900.1"/>
    </source>
</evidence>
<comment type="caution">
    <text evidence="9">The sequence shown here is derived from an EMBL/GenBank/DDBJ whole genome shotgun (WGS) entry which is preliminary data.</text>
</comment>
<keyword evidence="6 7" id="KW-0472">Membrane</keyword>
<dbReference type="InterPro" id="IPR050445">
    <property type="entry name" value="Bact_polysacc_biosynth/exp"/>
</dbReference>
<feature type="transmembrane region" description="Helical" evidence="7">
    <location>
        <begin position="175"/>
        <end position="197"/>
    </location>
</feature>
<feature type="transmembrane region" description="Helical" evidence="7">
    <location>
        <begin position="34"/>
        <end position="54"/>
    </location>
</feature>
<dbReference type="InterPro" id="IPR003856">
    <property type="entry name" value="LPS_length_determ_N"/>
</dbReference>
<proteinExistence type="inferred from homology"/>
<protein>
    <submittedName>
        <fullName evidence="9">Wzz/FepE/Etk N-terminal domain-containing protein</fullName>
    </submittedName>
</protein>
<dbReference type="EMBL" id="JAKTTI010000006">
    <property type="protein sequence ID" value="MCH1624900.1"/>
    <property type="molecule type" value="Genomic_DNA"/>
</dbReference>
<dbReference type="RefSeq" id="WP_240253692.1">
    <property type="nucleotide sequence ID" value="NZ_JAKTTI010000006.1"/>
</dbReference>
<organism evidence="9 10">
    <name type="scientific">Fredinandcohnia quinoae</name>
    <dbReference type="NCBI Taxonomy" id="2918902"/>
    <lineage>
        <taxon>Bacteria</taxon>
        <taxon>Bacillati</taxon>
        <taxon>Bacillota</taxon>
        <taxon>Bacilli</taxon>
        <taxon>Bacillales</taxon>
        <taxon>Bacillaceae</taxon>
        <taxon>Fredinandcohnia</taxon>
    </lineage>
</organism>
<dbReference type="PANTHER" id="PTHR32309">
    <property type="entry name" value="TYROSINE-PROTEIN KINASE"/>
    <property type="match status" value="1"/>
</dbReference>
<evidence type="ECO:0000256" key="1">
    <source>
        <dbReference type="ARBA" id="ARBA00004651"/>
    </source>
</evidence>
<name>A0AAW5DW84_9BACI</name>
<dbReference type="AlphaFoldDB" id="A0AAW5DW84"/>
<keyword evidence="4 7" id="KW-0812">Transmembrane</keyword>
<evidence type="ECO:0000256" key="4">
    <source>
        <dbReference type="ARBA" id="ARBA00022692"/>
    </source>
</evidence>
<evidence type="ECO:0000256" key="3">
    <source>
        <dbReference type="ARBA" id="ARBA00022475"/>
    </source>
</evidence>
<feature type="domain" description="Polysaccharide chain length determinant N-terminal" evidence="8">
    <location>
        <begin position="20"/>
        <end position="80"/>
    </location>
</feature>
<comment type="similarity">
    <text evidence="2">Belongs to the CpsC/CapA family.</text>
</comment>